<reference evidence="2 3" key="1">
    <citation type="journal article" date="2006" name="J. Virol.">
        <title>Sequence analysis and organization of the Neodiprion abietis nucleopolyhedrovirus genome.</title>
        <authorList>
            <person name="Duffy S.P."/>
            <person name="Young A.M."/>
            <person name="Morin B."/>
            <person name="Lucarotti C.J."/>
            <person name="Koop B.F."/>
            <person name="Levin D.B."/>
        </authorList>
    </citation>
    <scope>NUCLEOTIDE SEQUENCE [LARGE SCALE GENOMIC DNA]</scope>
</reference>
<dbReference type="CAZy" id="CBM14">
    <property type="family name" value="Carbohydrate-Binding Module Family 14"/>
</dbReference>
<dbReference type="RefSeq" id="YP_667915.1">
    <property type="nucleotide sequence ID" value="NC_008252.1"/>
</dbReference>
<evidence type="ECO:0000313" key="2">
    <source>
        <dbReference type="EMBL" id="ABC74941.1"/>
    </source>
</evidence>
<dbReference type="OrthoDB" id="24819at10239"/>
<evidence type="ECO:0000313" key="3">
    <source>
        <dbReference type="Proteomes" id="UP000242804"/>
    </source>
</evidence>
<evidence type="ECO:0000256" key="1">
    <source>
        <dbReference type="SAM" id="Phobius"/>
    </source>
</evidence>
<dbReference type="EMBL" id="DQ317692">
    <property type="protein sequence ID" value="ABC74941.1"/>
    <property type="molecule type" value="Genomic_DNA"/>
</dbReference>
<keyword evidence="1" id="KW-0812">Transmembrane</keyword>
<keyword evidence="3" id="KW-1185">Reference proteome</keyword>
<dbReference type="Proteomes" id="UP000242804">
    <property type="component" value="Segment"/>
</dbReference>
<proteinExistence type="predicted"/>
<sequence>MWKELFSISHILLIITLIVKIFLFIRISNLHKYNKNKLKSLICPVGYEGLVEHPFDCYSAFDCSINEQIYCDVGYEYDPITSTCVLLSSSECSCVYRKTQSIDTTKMIKF</sequence>
<keyword evidence="1" id="KW-0472">Membrane</keyword>
<dbReference type="GO" id="GO:0008061">
    <property type="term" value="F:chitin binding"/>
    <property type="evidence" value="ECO:0007669"/>
    <property type="project" value="InterPro"/>
</dbReference>
<name>Q0ZP13_9CBAC</name>
<keyword evidence="1" id="KW-1133">Transmembrane helix</keyword>
<dbReference type="GeneID" id="4179121"/>
<feature type="transmembrane region" description="Helical" evidence="1">
    <location>
        <begin position="6"/>
        <end position="25"/>
    </location>
</feature>
<dbReference type="InterPro" id="IPR036508">
    <property type="entry name" value="Chitin-bd_dom_sf"/>
</dbReference>
<evidence type="ECO:0008006" key="4">
    <source>
        <dbReference type="Google" id="ProtNLM"/>
    </source>
</evidence>
<organism evidence="2 3">
    <name type="scientific">Neodiprion abietis nucleopolyhedrovirus</name>
    <dbReference type="NCBI Taxonomy" id="204507"/>
    <lineage>
        <taxon>Viruses</taxon>
        <taxon>Viruses incertae sedis</taxon>
        <taxon>Naldaviricetes</taxon>
        <taxon>Lefavirales</taxon>
        <taxon>Baculoviridae</taxon>
        <taxon>Gammabaculovirus</taxon>
        <taxon>Gammabaculovirus neabietis</taxon>
    </lineage>
</organism>
<protein>
    <recommendedName>
        <fullName evidence="4">Chitin-binding type-2 domain-containing protein</fullName>
    </recommendedName>
</protein>
<dbReference type="KEGG" id="vg:4179121"/>
<accession>Q0ZP13</accession>
<dbReference type="SUPFAM" id="SSF57625">
    <property type="entry name" value="Invertebrate chitin-binding proteins"/>
    <property type="match status" value="1"/>
</dbReference>